<keyword evidence="4 7" id="KW-0812">Transmembrane</keyword>
<dbReference type="InterPro" id="IPR050809">
    <property type="entry name" value="UgpAE/MalFG_permease"/>
</dbReference>
<evidence type="ECO:0000256" key="7">
    <source>
        <dbReference type="RuleBase" id="RU363032"/>
    </source>
</evidence>
<keyword evidence="6 7" id="KW-0472">Membrane</keyword>
<dbReference type="AlphaFoldDB" id="A0A2K2FE02"/>
<feature type="domain" description="ABC transmembrane type-1" evidence="8">
    <location>
        <begin position="87"/>
        <end position="305"/>
    </location>
</feature>
<feature type="transmembrane region" description="Helical" evidence="7">
    <location>
        <begin position="91"/>
        <end position="112"/>
    </location>
</feature>
<dbReference type="Pfam" id="PF00528">
    <property type="entry name" value="BPD_transp_1"/>
    <property type="match status" value="1"/>
</dbReference>
<dbReference type="KEGG" id="cthd:CDO33_10555"/>
<dbReference type="SUPFAM" id="SSF161098">
    <property type="entry name" value="MetI-like"/>
    <property type="match status" value="1"/>
</dbReference>
<dbReference type="InterPro" id="IPR035906">
    <property type="entry name" value="MetI-like_sf"/>
</dbReference>
<dbReference type="Proteomes" id="UP000236151">
    <property type="component" value="Unassembled WGS sequence"/>
</dbReference>
<evidence type="ECO:0000256" key="6">
    <source>
        <dbReference type="ARBA" id="ARBA00023136"/>
    </source>
</evidence>
<dbReference type="PANTHER" id="PTHR43227">
    <property type="entry name" value="BLL4140 PROTEIN"/>
    <property type="match status" value="1"/>
</dbReference>
<dbReference type="GO" id="GO:0055085">
    <property type="term" value="P:transmembrane transport"/>
    <property type="evidence" value="ECO:0007669"/>
    <property type="project" value="InterPro"/>
</dbReference>
<gene>
    <name evidence="9" type="ORF">CDQ84_10025</name>
</gene>
<evidence type="ECO:0000256" key="3">
    <source>
        <dbReference type="ARBA" id="ARBA00022475"/>
    </source>
</evidence>
<dbReference type="InterPro" id="IPR000515">
    <property type="entry name" value="MetI-like"/>
</dbReference>
<evidence type="ECO:0000256" key="5">
    <source>
        <dbReference type="ARBA" id="ARBA00022989"/>
    </source>
</evidence>
<comment type="subcellular location">
    <subcellularLocation>
        <location evidence="1 7">Cell membrane</location>
        <topology evidence="1 7">Multi-pass membrane protein</topology>
    </subcellularLocation>
</comment>
<keyword evidence="10" id="KW-1185">Reference proteome</keyword>
<evidence type="ECO:0000313" key="10">
    <source>
        <dbReference type="Proteomes" id="UP000236151"/>
    </source>
</evidence>
<dbReference type="RefSeq" id="WP_103081604.1">
    <property type="nucleotide sequence ID" value="NZ_CP021850.1"/>
</dbReference>
<evidence type="ECO:0000256" key="1">
    <source>
        <dbReference type="ARBA" id="ARBA00004651"/>
    </source>
</evidence>
<dbReference type="OrthoDB" id="367897at2"/>
<organism evidence="9 10">
    <name type="scientific">Clostridium thermosuccinogenes</name>
    <dbReference type="NCBI Taxonomy" id="84032"/>
    <lineage>
        <taxon>Bacteria</taxon>
        <taxon>Bacillati</taxon>
        <taxon>Bacillota</taxon>
        <taxon>Clostridia</taxon>
        <taxon>Eubacteriales</taxon>
        <taxon>Clostridiaceae</taxon>
        <taxon>Clostridium</taxon>
    </lineage>
</organism>
<dbReference type="PANTHER" id="PTHR43227:SF11">
    <property type="entry name" value="BLL4140 PROTEIN"/>
    <property type="match status" value="1"/>
</dbReference>
<keyword evidence="2 7" id="KW-0813">Transport</keyword>
<feature type="transmembrane region" description="Helical" evidence="7">
    <location>
        <begin position="225"/>
        <end position="246"/>
    </location>
</feature>
<dbReference type="EMBL" id="NIOJ01000023">
    <property type="protein sequence ID" value="PNT98868.1"/>
    <property type="molecule type" value="Genomic_DNA"/>
</dbReference>
<keyword evidence="3" id="KW-1003">Cell membrane</keyword>
<reference evidence="9 10" key="1">
    <citation type="submission" date="2017-06" db="EMBL/GenBank/DDBJ databases">
        <title>Investigating the central metabolism of Clostridium thermosuccinogenes.</title>
        <authorList>
            <person name="Koendjbiharie J.G."/>
            <person name="van Kranenburg R."/>
        </authorList>
    </citation>
    <scope>NUCLEOTIDE SEQUENCE [LARGE SCALE GENOMIC DNA]</scope>
    <source>
        <strain evidence="9 10">DSM 5806</strain>
    </source>
</reference>
<evidence type="ECO:0000259" key="8">
    <source>
        <dbReference type="PROSITE" id="PS50928"/>
    </source>
</evidence>
<feature type="transmembrane region" description="Helical" evidence="7">
    <location>
        <begin position="292"/>
        <end position="309"/>
    </location>
</feature>
<sequence>MKSSKTAASLQSGKQKHAFLKEMKRNWPYYLMILPAASILFIFAYLPYPGLIVAFQDFNFVDKFKSPFVGLNNFKFYFTSTYALRTTFNTLFININYLFWTTLFSVSFAIMLNEVRTKLLKKIYQNAMFLPYFFSAVIIGKLVTDIVFSDQYGIANQVIKLFGGQPVIWSQTAEPWGWIIIGTHIWQVAGYNSIIYLAGITGIDEQLFEAAALDGATRWKQIKTILLPLLLPTIITMMLLSIGGMLRGDFGTIYSIVGDNGLLFKHTDVIDTYVFRAIKQAADFGPTAAVGLYQSVVGFILVFGSNYLVKKYNEDYALF</sequence>
<comment type="similarity">
    <text evidence="7">Belongs to the binding-protein-dependent transport system permease family.</text>
</comment>
<dbReference type="Gene3D" id="1.10.3720.10">
    <property type="entry name" value="MetI-like"/>
    <property type="match status" value="1"/>
</dbReference>
<keyword evidence="5 7" id="KW-1133">Transmembrane helix</keyword>
<evidence type="ECO:0000256" key="4">
    <source>
        <dbReference type="ARBA" id="ARBA00022692"/>
    </source>
</evidence>
<name>A0A2K2FE02_9CLOT</name>
<protein>
    <recommendedName>
        <fullName evidence="8">ABC transmembrane type-1 domain-containing protein</fullName>
    </recommendedName>
</protein>
<comment type="caution">
    <text evidence="9">The sequence shown here is derived from an EMBL/GenBank/DDBJ whole genome shotgun (WGS) entry which is preliminary data.</text>
</comment>
<dbReference type="PROSITE" id="PS50928">
    <property type="entry name" value="ABC_TM1"/>
    <property type="match status" value="1"/>
</dbReference>
<accession>A0A2K2FE02</accession>
<proteinExistence type="inferred from homology"/>
<evidence type="ECO:0000256" key="2">
    <source>
        <dbReference type="ARBA" id="ARBA00022448"/>
    </source>
</evidence>
<dbReference type="GO" id="GO:0005886">
    <property type="term" value="C:plasma membrane"/>
    <property type="evidence" value="ECO:0007669"/>
    <property type="project" value="UniProtKB-SubCell"/>
</dbReference>
<evidence type="ECO:0000313" key="9">
    <source>
        <dbReference type="EMBL" id="PNT98868.1"/>
    </source>
</evidence>
<feature type="transmembrane region" description="Helical" evidence="7">
    <location>
        <begin position="29"/>
        <end position="48"/>
    </location>
</feature>